<dbReference type="InterPro" id="IPR005801">
    <property type="entry name" value="ADC_synthase"/>
</dbReference>
<evidence type="ECO:0000259" key="2">
    <source>
        <dbReference type="Pfam" id="PF00425"/>
    </source>
</evidence>
<gene>
    <name evidence="3" type="ORF">J2S35_001240</name>
</gene>
<dbReference type="SUPFAM" id="SSF52540">
    <property type="entry name" value="P-loop containing nucleoside triphosphate hydrolases"/>
    <property type="match status" value="1"/>
</dbReference>
<comment type="caution">
    <text evidence="3">The sequence shown here is derived from an EMBL/GenBank/DDBJ whole genome shotgun (WGS) entry which is preliminary data.</text>
</comment>
<reference evidence="3" key="1">
    <citation type="submission" date="2023-07" db="EMBL/GenBank/DDBJ databases">
        <title>Sequencing the genomes of 1000 actinobacteria strains.</title>
        <authorList>
            <person name="Klenk H.-P."/>
        </authorList>
    </citation>
    <scope>NUCLEOTIDE SEQUENCE</scope>
    <source>
        <strain evidence="3">DSM 13988</strain>
    </source>
</reference>
<dbReference type="SUPFAM" id="SSF56322">
    <property type="entry name" value="ADC synthase"/>
    <property type="match status" value="1"/>
</dbReference>
<feature type="region of interest" description="Disordered" evidence="1">
    <location>
        <begin position="778"/>
        <end position="809"/>
    </location>
</feature>
<dbReference type="GO" id="GO:0008153">
    <property type="term" value="P:4-aminobenzoate biosynthetic process"/>
    <property type="evidence" value="ECO:0007669"/>
    <property type="project" value="TreeGrafter"/>
</dbReference>
<dbReference type="EC" id="4.1.3.27" evidence="3"/>
<dbReference type="Gene3D" id="3.60.120.10">
    <property type="entry name" value="Anthranilate synthase"/>
    <property type="match status" value="1"/>
</dbReference>
<dbReference type="AlphaFoldDB" id="A0AAE4C8D7"/>
<keyword evidence="3" id="KW-0032">Aminotransferase</keyword>
<dbReference type="InterPro" id="IPR027417">
    <property type="entry name" value="P-loop_NTPase"/>
</dbReference>
<feature type="domain" description="Chorismate-utilising enzyme C-terminal" evidence="2">
    <location>
        <begin position="509"/>
        <end position="768"/>
    </location>
</feature>
<evidence type="ECO:0000313" key="4">
    <source>
        <dbReference type="Proteomes" id="UP001247307"/>
    </source>
</evidence>
<dbReference type="EC" id="2.6.1.85" evidence="3"/>
<accession>A0AAE4C8D7</accession>
<sequence>MTRPPLVLLIDGRSGSGKTTLAASVRAQLETPRAPGLLWAAQAGIPRWGTVASLDMEDLYQGWDGLGAAVTWAATEAVPRLARRECAPLRGWDWASSTPRELPPADPGDVLVVEGVGASARPIVDAARAAGCAVITVWIEGTAEARKARALARDGETFRPHWDRWARAEDAWIASDDGPVAPDLRVPAGRPSGADVLRAAAALFPGSPLGALLLEPWAPCGHGGAAGPGSPRATGADEAAAPDGAAQARGTHVSGAGGASRFEAVAHGMPHAVWLDSSLPGGGPRSARSMTAAGRLGVTFVREGSSCTPSAAAQPRPERTAAASPGPLASIPTAPGTLRVDLNGITGSRPAQFFDWIAAAWPNGADSSTQAGGCADVALGGEDAGAPGSGAMGPGAHGPGAECPPVGWIAQLGYELRAETGTPAIPQPDAGDCDARLFWPTRLHVLDTGTGRTTAFCRGECPAQPDWAASPAEAPPAPASSQGAVAESGGPVVAPALPGRQAVRAADAREEYLAKIEEALDEIRAGNSYEVCLTTELTAPAHPDPLRLFEELRRVSPAPFGAFLRFAAGTDDEFALVSSSPERFLSVGADGTVTAEPIKGTRPRGSTPAQDAALRAELEASSKDRAENIMIVDLLRNDLGATARTGTVRVERLCAIEEYATVFQMVSTITAAADPARSRGDLLRAAFPPGSMTGCPKISTMEILARLEGRRRGAYSGSVGWLGMDGSGDLNVVIRSLAVRRGAMTLGVGGAVTIDSDPGAEWDEIRAKTSGVLLALGAEFPEQGGAGERQRRRRPQTDEVSSGTSPARR</sequence>
<feature type="region of interest" description="Disordered" evidence="1">
    <location>
        <begin position="305"/>
        <end position="335"/>
    </location>
</feature>
<feature type="region of interest" description="Disordered" evidence="1">
    <location>
        <begin position="223"/>
        <end position="256"/>
    </location>
</feature>
<dbReference type="PANTHER" id="PTHR11236">
    <property type="entry name" value="AMINOBENZOATE/ANTHRANILATE SYNTHASE"/>
    <property type="match status" value="1"/>
</dbReference>
<feature type="region of interest" description="Disordered" evidence="1">
    <location>
        <begin position="467"/>
        <end position="492"/>
    </location>
</feature>
<dbReference type="RefSeq" id="WP_309851088.1">
    <property type="nucleotide sequence ID" value="NZ_BAAAIU010000003.1"/>
</dbReference>
<keyword evidence="3" id="KW-0808">Transferase</keyword>
<evidence type="ECO:0000256" key="1">
    <source>
        <dbReference type="SAM" id="MobiDB-lite"/>
    </source>
</evidence>
<keyword evidence="3" id="KW-0456">Lyase</keyword>
<dbReference type="GO" id="GO:0000162">
    <property type="term" value="P:L-tryptophan biosynthetic process"/>
    <property type="evidence" value="ECO:0007669"/>
    <property type="project" value="TreeGrafter"/>
</dbReference>
<evidence type="ECO:0000313" key="3">
    <source>
        <dbReference type="EMBL" id="MDR6892300.1"/>
    </source>
</evidence>
<dbReference type="PRINTS" id="PR00095">
    <property type="entry name" value="ANTSNTHASEI"/>
</dbReference>
<dbReference type="PANTHER" id="PTHR11236:SF18">
    <property type="entry name" value="AMINODEOXYCHORISMATE SYNTHASE"/>
    <property type="match status" value="1"/>
</dbReference>
<feature type="compositionally biased region" description="Low complexity" evidence="1">
    <location>
        <begin position="228"/>
        <end position="251"/>
    </location>
</feature>
<dbReference type="GO" id="GO:0046820">
    <property type="term" value="F:4-amino-4-deoxychorismate synthase activity"/>
    <property type="evidence" value="ECO:0007669"/>
    <property type="project" value="UniProtKB-EC"/>
</dbReference>
<dbReference type="InterPro" id="IPR015890">
    <property type="entry name" value="Chorismate_C"/>
</dbReference>
<dbReference type="Gene3D" id="3.40.50.300">
    <property type="entry name" value="P-loop containing nucleotide triphosphate hydrolases"/>
    <property type="match status" value="1"/>
</dbReference>
<organism evidence="3 4">
    <name type="scientific">Falsarthrobacter nasiphocae</name>
    <dbReference type="NCBI Taxonomy" id="189863"/>
    <lineage>
        <taxon>Bacteria</taxon>
        <taxon>Bacillati</taxon>
        <taxon>Actinomycetota</taxon>
        <taxon>Actinomycetes</taxon>
        <taxon>Micrococcales</taxon>
        <taxon>Micrococcaceae</taxon>
        <taxon>Falsarthrobacter</taxon>
    </lineage>
</organism>
<dbReference type="Proteomes" id="UP001247307">
    <property type="component" value="Unassembled WGS sequence"/>
</dbReference>
<dbReference type="GO" id="GO:0004049">
    <property type="term" value="F:anthranilate synthase activity"/>
    <property type="evidence" value="ECO:0007669"/>
    <property type="project" value="UniProtKB-EC"/>
</dbReference>
<protein>
    <submittedName>
        <fullName evidence="3">Anthranilate synthase component 1/para-aminobenzoate synthetase</fullName>
        <ecNumber evidence="3">2.6.1.85</ecNumber>
        <ecNumber evidence="3">4.1.3.27</ecNumber>
    </submittedName>
</protein>
<feature type="compositionally biased region" description="Polar residues" evidence="1">
    <location>
        <begin position="798"/>
        <end position="809"/>
    </location>
</feature>
<keyword evidence="4" id="KW-1185">Reference proteome</keyword>
<name>A0AAE4C8D7_9MICC</name>
<dbReference type="Pfam" id="PF00425">
    <property type="entry name" value="Chorismate_bind"/>
    <property type="match status" value="1"/>
</dbReference>
<dbReference type="InterPro" id="IPR019999">
    <property type="entry name" value="Anth_synth_I-like"/>
</dbReference>
<dbReference type="EMBL" id="JAVDUI010000001">
    <property type="protein sequence ID" value="MDR6892300.1"/>
    <property type="molecule type" value="Genomic_DNA"/>
</dbReference>
<dbReference type="GO" id="GO:0005737">
    <property type="term" value="C:cytoplasm"/>
    <property type="evidence" value="ECO:0007669"/>
    <property type="project" value="TreeGrafter"/>
</dbReference>
<proteinExistence type="predicted"/>